<comment type="caution">
    <text evidence="3">The sequence shown here is derived from an EMBL/GenBank/DDBJ whole genome shotgun (WGS) entry which is preliminary data.</text>
</comment>
<evidence type="ECO:0000313" key="3">
    <source>
        <dbReference type="EMBL" id="MEY8244362.1"/>
    </source>
</evidence>
<proteinExistence type="predicted"/>
<gene>
    <name evidence="3" type="ORF">AAK873_01865</name>
</gene>
<evidence type="ECO:0000313" key="4">
    <source>
        <dbReference type="Proteomes" id="UP001565200"/>
    </source>
</evidence>
<protein>
    <submittedName>
        <fullName evidence="3">Transketolase</fullName>
    </submittedName>
</protein>
<dbReference type="CDD" id="cd02012">
    <property type="entry name" value="TPP_TK"/>
    <property type="match status" value="1"/>
</dbReference>
<reference evidence="3 4" key="1">
    <citation type="submission" date="2024-03" db="EMBL/GenBank/DDBJ databases">
        <title>Mouse gut bacterial collection (mGBC) of GemPharmatech.</title>
        <authorList>
            <person name="He Y."/>
            <person name="Dong L."/>
            <person name="Wu D."/>
            <person name="Gao X."/>
            <person name="Lin Z."/>
        </authorList>
    </citation>
    <scope>NUCLEOTIDE SEQUENCE [LARGE SCALE GENOMIC DNA]</scope>
    <source>
        <strain evidence="3 4">54-13</strain>
    </source>
</reference>
<dbReference type="Proteomes" id="UP001565200">
    <property type="component" value="Unassembled WGS sequence"/>
</dbReference>
<keyword evidence="1" id="KW-0472">Membrane</keyword>
<dbReference type="RefSeq" id="WP_369863154.1">
    <property type="nucleotide sequence ID" value="NZ_JBCLPP010000003.1"/>
</dbReference>
<dbReference type="SUPFAM" id="SSF52518">
    <property type="entry name" value="Thiamin diphosphate-binding fold (THDP-binding)"/>
    <property type="match status" value="1"/>
</dbReference>
<dbReference type="Gene3D" id="3.40.50.970">
    <property type="match status" value="1"/>
</dbReference>
<keyword evidence="4" id="KW-1185">Reference proteome</keyword>
<evidence type="ECO:0000259" key="2">
    <source>
        <dbReference type="Pfam" id="PF00456"/>
    </source>
</evidence>
<dbReference type="InterPro" id="IPR005474">
    <property type="entry name" value="Transketolase_N"/>
</dbReference>
<evidence type="ECO:0000256" key="1">
    <source>
        <dbReference type="SAM" id="Phobius"/>
    </source>
</evidence>
<keyword evidence="1" id="KW-0812">Transmembrane</keyword>
<sequence>MKTELFAKQIRRKSLEMVNHANASHVAGALSIADVLAVLYNSIMNIDPENPLMEERDYLIYSKGHTCVALYAALALKGFYPVSDLDTYGKKGSPFISHVSSKIPGVEFSTGSLGHGLPLACGLALAFKRQKKKNNVYCVVGDGEMDEGSNWEAMLFACQNGLDNLCLIVDVNKLQAMGKTVDILDLENITAKFEAFGWICRRIDGHNLAEIEKSLSLFSTSSGKPFAVICDTIKGKGVSFMEGELRYHYAPPTDTQLQEALNELN</sequence>
<keyword evidence="1" id="KW-1133">Transmembrane helix</keyword>
<dbReference type="PANTHER" id="PTHR47514">
    <property type="entry name" value="TRANSKETOLASE N-TERMINAL SECTION-RELATED"/>
    <property type="match status" value="1"/>
</dbReference>
<dbReference type="EMBL" id="JBCLPP010000003">
    <property type="protein sequence ID" value="MEY8244362.1"/>
    <property type="molecule type" value="Genomic_DNA"/>
</dbReference>
<feature type="transmembrane region" description="Helical" evidence="1">
    <location>
        <begin position="21"/>
        <end position="40"/>
    </location>
</feature>
<dbReference type="PANTHER" id="PTHR47514:SF2">
    <property type="entry name" value="TRANSKETOLASE"/>
    <property type="match status" value="1"/>
</dbReference>
<organism evidence="3 4">
    <name type="scientific">Heminiphilus faecis</name>
    <dbReference type="NCBI Taxonomy" id="2601703"/>
    <lineage>
        <taxon>Bacteria</taxon>
        <taxon>Pseudomonadati</taxon>
        <taxon>Bacteroidota</taxon>
        <taxon>Bacteroidia</taxon>
        <taxon>Bacteroidales</taxon>
        <taxon>Muribaculaceae</taxon>
        <taxon>Heminiphilus</taxon>
    </lineage>
</organism>
<accession>A0ABV4CTL7</accession>
<dbReference type="Pfam" id="PF00456">
    <property type="entry name" value="Transketolase_N"/>
    <property type="match status" value="1"/>
</dbReference>
<feature type="domain" description="Transketolase N-terminal" evidence="2">
    <location>
        <begin position="6"/>
        <end position="259"/>
    </location>
</feature>
<name>A0ABV4CTL7_9BACT</name>
<dbReference type="InterPro" id="IPR029061">
    <property type="entry name" value="THDP-binding"/>
</dbReference>